<dbReference type="GeneID" id="33567510"/>
<comment type="caution">
    <text evidence="3">The sequence shown here is derived from an EMBL/GenBank/DDBJ whole genome shotgun (WGS) entry which is preliminary data.</text>
</comment>
<keyword evidence="2" id="KW-1133">Transmembrane helix</keyword>
<dbReference type="Proteomes" id="UP000193648">
    <property type="component" value="Unassembled WGS sequence"/>
</dbReference>
<dbReference type="OrthoDB" id="2234316at2759"/>
<evidence type="ECO:0000256" key="1">
    <source>
        <dbReference type="SAM" id="MobiDB-lite"/>
    </source>
</evidence>
<organism evidence="3 4">
    <name type="scientific">Lobosporangium transversale</name>
    <dbReference type="NCBI Taxonomy" id="64571"/>
    <lineage>
        <taxon>Eukaryota</taxon>
        <taxon>Fungi</taxon>
        <taxon>Fungi incertae sedis</taxon>
        <taxon>Mucoromycota</taxon>
        <taxon>Mortierellomycotina</taxon>
        <taxon>Mortierellomycetes</taxon>
        <taxon>Mortierellales</taxon>
        <taxon>Mortierellaceae</taxon>
        <taxon>Lobosporangium</taxon>
    </lineage>
</organism>
<feature type="region of interest" description="Disordered" evidence="1">
    <location>
        <begin position="90"/>
        <end position="118"/>
    </location>
</feature>
<keyword evidence="2" id="KW-0812">Transmembrane</keyword>
<gene>
    <name evidence="3" type="ORF">BCR41DRAFT_362065</name>
</gene>
<dbReference type="RefSeq" id="XP_021876956.1">
    <property type="nucleotide sequence ID" value="XM_022025667.1"/>
</dbReference>
<dbReference type="EMBL" id="MCFF01000052">
    <property type="protein sequence ID" value="ORZ05181.1"/>
    <property type="molecule type" value="Genomic_DNA"/>
</dbReference>
<sequence>MFFPQGLFKMSMPHSSRLNLYFHPSVLPSSSYRIIIVFVTFALYFLIKITPNHSPRSSAVQGSWTKAHSVLESGKAEAVVTIPPLSESSVRPAFGTPSREPHWSSSSSSSRSSSKHYQYHRRPRIFHRSPIDQLYEDLNAYTSEQDYYRDISSSNYHVVGWDCAGYYCAETDTCVDKPISCPCPSELDTKCVHGDWYVCYRGNRRSC</sequence>
<feature type="transmembrane region" description="Helical" evidence="2">
    <location>
        <begin position="30"/>
        <end position="47"/>
    </location>
</feature>
<evidence type="ECO:0000313" key="4">
    <source>
        <dbReference type="Proteomes" id="UP000193648"/>
    </source>
</evidence>
<keyword evidence="4" id="KW-1185">Reference proteome</keyword>
<name>A0A1Y2GA08_9FUNG</name>
<dbReference type="AlphaFoldDB" id="A0A1Y2GA08"/>
<protein>
    <recommendedName>
        <fullName evidence="5">Long chronological lifespan protein 2</fullName>
    </recommendedName>
</protein>
<accession>A0A1Y2GA08</accession>
<dbReference type="STRING" id="64571.A0A1Y2GA08"/>
<evidence type="ECO:0000313" key="3">
    <source>
        <dbReference type="EMBL" id="ORZ05181.1"/>
    </source>
</evidence>
<proteinExistence type="predicted"/>
<evidence type="ECO:0008006" key="5">
    <source>
        <dbReference type="Google" id="ProtNLM"/>
    </source>
</evidence>
<dbReference type="InParanoid" id="A0A1Y2GA08"/>
<evidence type="ECO:0000256" key="2">
    <source>
        <dbReference type="SAM" id="Phobius"/>
    </source>
</evidence>
<reference evidence="3 4" key="1">
    <citation type="submission" date="2016-07" db="EMBL/GenBank/DDBJ databases">
        <title>Pervasive Adenine N6-methylation of Active Genes in Fungi.</title>
        <authorList>
            <consortium name="DOE Joint Genome Institute"/>
            <person name="Mondo S.J."/>
            <person name="Dannebaum R.O."/>
            <person name="Kuo R.C."/>
            <person name="Labutti K."/>
            <person name="Haridas S."/>
            <person name="Kuo A."/>
            <person name="Salamov A."/>
            <person name="Ahrendt S.R."/>
            <person name="Lipzen A."/>
            <person name="Sullivan W."/>
            <person name="Andreopoulos W.B."/>
            <person name="Clum A."/>
            <person name="Lindquist E."/>
            <person name="Daum C."/>
            <person name="Ramamoorthy G.K."/>
            <person name="Gryganskyi A."/>
            <person name="Culley D."/>
            <person name="Magnuson J.K."/>
            <person name="James T.Y."/>
            <person name="O'Malley M.A."/>
            <person name="Stajich J.E."/>
            <person name="Spatafora J.W."/>
            <person name="Visel A."/>
            <person name="Grigoriev I.V."/>
        </authorList>
    </citation>
    <scope>NUCLEOTIDE SEQUENCE [LARGE SCALE GENOMIC DNA]</scope>
    <source>
        <strain evidence="3 4">NRRL 3116</strain>
    </source>
</reference>
<keyword evidence="2" id="KW-0472">Membrane</keyword>